<keyword evidence="3" id="KW-1185">Reference proteome</keyword>
<evidence type="ECO:0000256" key="1">
    <source>
        <dbReference type="SAM" id="MobiDB-lite"/>
    </source>
</evidence>
<protein>
    <submittedName>
        <fullName evidence="2">Uncharacterized protein</fullName>
    </submittedName>
</protein>
<proteinExistence type="predicted"/>
<comment type="caution">
    <text evidence="2">The sequence shown here is derived from an EMBL/GenBank/DDBJ whole genome shotgun (WGS) entry which is preliminary data.</text>
</comment>
<dbReference type="RefSeq" id="WP_319961324.1">
    <property type="nucleotide sequence ID" value="NZ_JAXARY010000007.1"/>
</dbReference>
<feature type="region of interest" description="Disordered" evidence="1">
    <location>
        <begin position="35"/>
        <end position="58"/>
    </location>
</feature>
<organism evidence="2 3">
    <name type="scientific">Methylomonas defluvii</name>
    <dbReference type="NCBI Taxonomy" id="3045149"/>
    <lineage>
        <taxon>Bacteria</taxon>
        <taxon>Pseudomonadati</taxon>
        <taxon>Pseudomonadota</taxon>
        <taxon>Gammaproteobacteria</taxon>
        <taxon>Methylococcales</taxon>
        <taxon>Methylococcaceae</taxon>
        <taxon>Methylomonas</taxon>
    </lineage>
</organism>
<dbReference type="Proteomes" id="UP001284537">
    <property type="component" value="Unassembled WGS sequence"/>
</dbReference>
<evidence type="ECO:0000313" key="3">
    <source>
        <dbReference type="Proteomes" id="UP001284537"/>
    </source>
</evidence>
<sequence>MHNTRHLLFASQKPAEEVAKKLNLETQDQLLLNSGCQGHRNENLPNNGRPTGKHWKKA</sequence>
<dbReference type="EMBL" id="JAXARY010000007">
    <property type="protein sequence ID" value="MDX8127453.1"/>
    <property type="molecule type" value="Genomic_DNA"/>
</dbReference>
<reference evidence="2 3" key="1">
    <citation type="submission" date="2023-11" db="EMBL/GenBank/DDBJ databases">
        <authorList>
            <person name="Ouyang M.-Y."/>
        </authorList>
    </citation>
    <scope>NUCLEOTIDE SEQUENCE [LARGE SCALE GENOMIC DNA]</scope>
    <source>
        <strain evidence="2 3">OY6</strain>
    </source>
</reference>
<name>A0ABU4UE92_9GAMM</name>
<accession>A0ABU4UE92</accession>
<evidence type="ECO:0000313" key="2">
    <source>
        <dbReference type="EMBL" id="MDX8127453.1"/>
    </source>
</evidence>
<gene>
    <name evidence="2" type="ORF">QLH52_09180</name>
</gene>